<dbReference type="STRING" id="71717.A0A4Y7TV50"/>
<keyword evidence="1" id="KW-0547">Nucleotide-binding</keyword>
<evidence type="ECO:0000313" key="6">
    <source>
        <dbReference type="EMBL" id="TEB38047.1"/>
    </source>
</evidence>
<dbReference type="InterPro" id="IPR020850">
    <property type="entry name" value="GED_dom"/>
</dbReference>
<dbReference type="GO" id="GO:0005886">
    <property type="term" value="C:plasma membrane"/>
    <property type="evidence" value="ECO:0007669"/>
    <property type="project" value="TreeGrafter"/>
</dbReference>
<dbReference type="GO" id="GO:0005525">
    <property type="term" value="F:GTP binding"/>
    <property type="evidence" value="ECO:0007669"/>
    <property type="project" value="InterPro"/>
</dbReference>
<dbReference type="GO" id="GO:0008017">
    <property type="term" value="F:microtubule binding"/>
    <property type="evidence" value="ECO:0007669"/>
    <property type="project" value="TreeGrafter"/>
</dbReference>
<keyword evidence="3" id="KW-0175">Coiled coil</keyword>
<evidence type="ECO:0000256" key="3">
    <source>
        <dbReference type="SAM" id="Coils"/>
    </source>
</evidence>
<keyword evidence="2" id="KW-0342">GTP-binding</keyword>
<evidence type="ECO:0000256" key="2">
    <source>
        <dbReference type="ARBA" id="ARBA00023134"/>
    </source>
</evidence>
<dbReference type="SMART" id="SM00053">
    <property type="entry name" value="DYNc"/>
    <property type="match status" value="1"/>
</dbReference>
<dbReference type="Gene3D" id="3.40.50.300">
    <property type="entry name" value="P-loop containing nucleotide triphosphate hydrolases"/>
    <property type="match status" value="1"/>
</dbReference>
<organism evidence="6 7">
    <name type="scientific">Coprinellus micaceus</name>
    <name type="common">Glistening ink-cap mushroom</name>
    <name type="synonym">Coprinus micaceus</name>
    <dbReference type="NCBI Taxonomy" id="71717"/>
    <lineage>
        <taxon>Eukaryota</taxon>
        <taxon>Fungi</taxon>
        <taxon>Dikarya</taxon>
        <taxon>Basidiomycota</taxon>
        <taxon>Agaricomycotina</taxon>
        <taxon>Agaricomycetes</taxon>
        <taxon>Agaricomycetidae</taxon>
        <taxon>Agaricales</taxon>
        <taxon>Agaricineae</taxon>
        <taxon>Psathyrellaceae</taxon>
        <taxon>Coprinellus</taxon>
    </lineage>
</organism>
<reference evidence="6 7" key="1">
    <citation type="journal article" date="2019" name="Nat. Ecol. Evol.">
        <title>Megaphylogeny resolves global patterns of mushroom evolution.</title>
        <authorList>
            <person name="Varga T."/>
            <person name="Krizsan K."/>
            <person name="Foldi C."/>
            <person name="Dima B."/>
            <person name="Sanchez-Garcia M."/>
            <person name="Sanchez-Ramirez S."/>
            <person name="Szollosi G.J."/>
            <person name="Szarkandi J.G."/>
            <person name="Papp V."/>
            <person name="Albert L."/>
            <person name="Andreopoulos W."/>
            <person name="Angelini C."/>
            <person name="Antonin V."/>
            <person name="Barry K.W."/>
            <person name="Bougher N.L."/>
            <person name="Buchanan P."/>
            <person name="Buyck B."/>
            <person name="Bense V."/>
            <person name="Catcheside P."/>
            <person name="Chovatia M."/>
            <person name="Cooper J."/>
            <person name="Damon W."/>
            <person name="Desjardin D."/>
            <person name="Finy P."/>
            <person name="Geml J."/>
            <person name="Haridas S."/>
            <person name="Hughes K."/>
            <person name="Justo A."/>
            <person name="Karasinski D."/>
            <person name="Kautmanova I."/>
            <person name="Kiss B."/>
            <person name="Kocsube S."/>
            <person name="Kotiranta H."/>
            <person name="LaButti K.M."/>
            <person name="Lechner B.E."/>
            <person name="Liimatainen K."/>
            <person name="Lipzen A."/>
            <person name="Lukacs Z."/>
            <person name="Mihaltcheva S."/>
            <person name="Morgado L.N."/>
            <person name="Niskanen T."/>
            <person name="Noordeloos M.E."/>
            <person name="Ohm R.A."/>
            <person name="Ortiz-Santana B."/>
            <person name="Ovrebo C."/>
            <person name="Racz N."/>
            <person name="Riley R."/>
            <person name="Savchenko A."/>
            <person name="Shiryaev A."/>
            <person name="Soop K."/>
            <person name="Spirin V."/>
            <person name="Szebenyi C."/>
            <person name="Tomsovsky M."/>
            <person name="Tulloss R.E."/>
            <person name="Uehling J."/>
            <person name="Grigoriev I.V."/>
            <person name="Vagvolgyi C."/>
            <person name="Papp T."/>
            <person name="Martin F.M."/>
            <person name="Miettinen O."/>
            <person name="Hibbett D.S."/>
            <person name="Nagy L.G."/>
        </authorList>
    </citation>
    <scope>NUCLEOTIDE SEQUENCE [LARGE SCALE GENOMIC DNA]</scope>
    <source>
        <strain evidence="6 7">FP101781</strain>
    </source>
</reference>
<dbReference type="PANTHER" id="PTHR11566">
    <property type="entry name" value="DYNAMIN"/>
    <property type="match status" value="1"/>
</dbReference>
<gene>
    <name evidence="6" type="ORF">FA13DRAFT_1656980</name>
</gene>
<dbReference type="InterPro" id="IPR030381">
    <property type="entry name" value="G_DYNAMIN_dom"/>
</dbReference>
<dbReference type="InterPro" id="IPR027417">
    <property type="entry name" value="P-loop_NTPase"/>
</dbReference>
<dbReference type="Pfam" id="PF00350">
    <property type="entry name" value="Dynamin_N"/>
    <property type="match status" value="1"/>
</dbReference>
<dbReference type="AlphaFoldDB" id="A0A4Y7TV50"/>
<dbReference type="GO" id="GO:0031623">
    <property type="term" value="P:receptor internalization"/>
    <property type="evidence" value="ECO:0007669"/>
    <property type="project" value="TreeGrafter"/>
</dbReference>
<accession>A0A4Y7TV50</accession>
<dbReference type="Pfam" id="PF02212">
    <property type="entry name" value="GED"/>
    <property type="match status" value="1"/>
</dbReference>
<dbReference type="GO" id="GO:0003924">
    <property type="term" value="F:GTPase activity"/>
    <property type="evidence" value="ECO:0007669"/>
    <property type="project" value="InterPro"/>
</dbReference>
<name>A0A4Y7TV50_COPMI</name>
<dbReference type="Gene3D" id="1.20.120.1240">
    <property type="entry name" value="Dynamin, middle domain"/>
    <property type="match status" value="1"/>
</dbReference>
<evidence type="ECO:0000313" key="7">
    <source>
        <dbReference type="Proteomes" id="UP000298030"/>
    </source>
</evidence>
<dbReference type="InterPro" id="IPR000375">
    <property type="entry name" value="Dynamin_stalk"/>
</dbReference>
<dbReference type="GO" id="GO:0005737">
    <property type="term" value="C:cytoplasm"/>
    <property type="evidence" value="ECO:0007669"/>
    <property type="project" value="TreeGrafter"/>
</dbReference>
<sequence length="755" mass="84153">MLDLVNRLHSTGVAQRDIDLPQIAVIGSQSAGKSSLIEAISGITLPRAAGTCTRCPTECLLKGSASPWQCQVRIRSINDRNGHPLGQARNDDFGPTIYSKAEVEERIKRAQSAILNPSLPLERFLEGNVDDFPEPAELSFSKNVVSLSISGPGVADLSFCDLPGLIASVSSGRGGSGDIALVESLVKSYISKPSCIILLTVACETDFENQGAHHLAKLHDPEGARTIGVLSKPDRIPAGEEHAWAAFIKNEREALHNNWYCVKQPSSSELSAGITWSEARTRENDFFATTPPWSDLSPSYCRYLSTPNLVTRLSSVLSELISKRLPEIQEEIEHGIASTRAAINKLSPVPSTDPLNDIASLLHAFTSDLHEHAMGIPETRGLMQTIAPAQQDFRRAVRQTAPMFVPFSRKQVKAQSLPPVKFLDNEEEVETVLLTEAHSLEPPRPGLSRGVPDGSENRDAIEEGPIYIDDVFALANEWRTRELPGVYPFVVQKHLISLTTSRWGPPSLDYLYKIHNILTRHINELVSRRFRAVGRGILEDRVRTIMAVHLRECLQRTEERVNWLLEVEELPFTLNNHYLSDYKSKFLTYFRESRESVINDQVANRVKAYKEDPTSHTIATYRGAKEPSAMAKVMSSLAEVGITGIRPEDVFKILPEDEMAPALNIMADVRAYFQVAYKRYVDMVPLAVDCGLVRGVDRDVLKTLYGRLGINGPDGHRVAKELVEEDQQISDRREELTNKLERLRVASTEVREFQM</sequence>
<feature type="domain" description="Dynamin-type G" evidence="5">
    <location>
        <begin position="17"/>
        <end position="326"/>
    </location>
</feature>
<dbReference type="PROSITE" id="PS51388">
    <property type="entry name" value="GED"/>
    <property type="match status" value="1"/>
</dbReference>
<dbReference type="PROSITE" id="PS51718">
    <property type="entry name" value="G_DYNAMIN_2"/>
    <property type="match status" value="1"/>
</dbReference>
<dbReference type="Proteomes" id="UP000298030">
    <property type="component" value="Unassembled WGS sequence"/>
</dbReference>
<keyword evidence="7" id="KW-1185">Reference proteome</keyword>
<comment type="caution">
    <text evidence="6">The sequence shown here is derived from an EMBL/GenBank/DDBJ whole genome shotgun (WGS) entry which is preliminary data.</text>
</comment>
<dbReference type="OrthoDB" id="5061070at2759"/>
<proteinExistence type="predicted"/>
<evidence type="ECO:0000259" key="4">
    <source>
        <dbReference type="PROSITE" id="PS51388"/>
    </source>
</evidence>
<dbReference type="InterPro" id="IPR003130">
    <property type="entry name" value="GED"/>
</dbReference>
<protein>
    <recommendedName>
        <fullName evidence="8">P-loop containing nucleoside triphosphate hydrolase protein</fullName>
    </recommendedName>
</protein>
<dbReference type="PRINTS" id="PR00195">
    <property type="entry name" value="DYNAMIN"/>
</dbReference>
<dbReference type="SUPFAM" id="SSF52540">
    <property type="entry name" value="P-loop containing nucleoside triphosphate hydrolases"/>
    <property type="match status" value="1"/>
</dbReference>
<dbReference type="PANTHER" id="PTHR11566:SF131">
    <property type="entry name" value="GTPASE, PUTATIVE (AFU_ORTHOLOGUE AFUA_6G07630)-RELATED"/>
    <property type="match status" value="1"/>
</dbReference>
<feature type="coiled-coil region" evidence="3">
    <location>
        <begin position="719"/>
        <end position="746"/>
    </location>
</feature>
<dbReference type="InterPro" id="IPR022812">
    <property type="entry name" value="Dynamin"/>
</dbReference>
<feature type="domain" description="GED" evidence="4">
    <location>
        <begin position="662"/>
        <end position="755"/>
    </location>
</feature>
<dbReference type="SMART" id="SM00302">
    <property type="entry name" value="GED"/>
    <property type="match status" value="1"/>
</dbReference>
<evidence type="ECO:0000259" key="5">
    <source>
        <dbReference type="PROSITE" id="PS51718"/>
    </source>
</evidence>
<evidence type="ECO:0008006" key="8">
    <source>
        <dbReference type="Google" id="ProtNLM"/>
    </source>
</evidence>
<dbReference type="Pfam" id="PF01031">
    <property type="entry name" value="Dynamin_M"/>
    <property type="match status" value="1"/>
</dbReference>
<dbReference type="CDD" id="cd08771">
    <property type="entry name" value="DLP_1"/>
    <property type="match status" value="1"/>
</dbReference>
<dbReference type="GO" id="GO:0005874">
    <property type="term" value="C:microtubule"/>
    <property type="evidence" value="ECO:0007669"/>
    <property type="project" value="TreeGrafter"/>
</dbReference>
<dbReference type="InterPro" id="IPR001401">
    <property type="entry name" value="Dynamin_GTPase"/>
</dbReference>
<evidence type="ECO:0000256" key="1">
    <source>
        <dbReference type="ARBA" id="ARBA00022741"/>
    </source>
</evidence>
<dbReference type="EMBL" id="QPFP01000003">
    <property type="protein sequence ID" value="TEB38047.1"/>
    <property type="molecule type" value="Genomic_DNA"/>
</dbReference>
<dbReference type="InterPro" id="IPR045063">
    <property type="entry name" value="Dynamin_N"/>
</dbReference>